<dbReference type="Pfam" id="PF03707">
    <property type="entry name" value="MHYT"/>
    <property type="match status" value="2"/>
</dbReference>
<feature type="transmembrane region" description="Helical" evidence="1">
    <location>
        <begin position="232"/>
        <end position="251"/>
    </location>
</feature>
<feature type="transmembrane region" description="Helical" evidence="1">
    <location>
        <begin position="81"/>
        <end position="102"/>
    </location>
</feature>
<protein>
    <submittedName>
        <fullName evidence="3">MHYT domain-containing protein</fullName>
    </submittedName>
</protein>
<feature type="transmembrane region" description="Helical" evidence="1">
    <location>
        <begin position="14"/>
        <end position="31"/>
    </location>
</feature>
<gene>
    <name evidence="3" type="ORF">GCM10009839_55930</name>
</gene>
<proteinExistence type="predicted"/>
<feature type="transmembrane region" description="Helical" evidence="1">
    <location>
        <begin position="111"/>
        <end position="133"/>
    </location>
</feature>
<evidence type="ECO:0000313" key="3">
    <source>
        <dbReference type="EMBL" id="GAA2044948.1"/>
    </source>
</evidence>
<evidence type="ECO:0000259" key="2">
    <source>
        <dbReference type="PROSITE" id="PS50924"/>
    </source>
</evidence>
<name>A0ABN2UXQ2_9ACTN</name>
<dbReference type="Proteomes" id="UP001500751">
    <property type="component" value="Unassembled WGS sequence"/>
</dbReference>
<sequence>MHVNGFTYGPLTPLLAYFMSFLGSAIGLQSASRARVAVGSSRYRWLAMAALAIGGTAIWVMHFIAMLGFTVPGADIRYDPLLTVISLAVAVLIVAAGLALAVRRAGSANSLLLGGLITGSGVAGMHYLGMAAMHMAPSMHFDVKLVLASEVVAVAAATAALWFALNVRGLAATIGAAGIMGVAVTGMHYVGMAALHVTATAATDPAGWMPGMPVTAEAAGGGMSAAQLLTPLVIGISVTTTVMLLVVAMAPTEHELREEQRAAQMSLALRSRR</sequence>
<keyword evidence="1" id="KW-0472">Membrane</keyword>
<evidence type="ECO:0000313" key="4">
    <source>
        <dbReference type="Proteomes" id="UP001500751"/>
    </source>
</evidence>
<comment type="caution">
    <text evidence="3">The sequence shown here is derived from an EMBL/GenBank/DDBJ whole genome shotgun (WGS) entry which is preliminary data.</text>
</comment>
<dbReference type="PROSITE" id="PS50924">
    <property type="entry name" value="MHYT"/>
    <property type="match status" value="1"/>
</dbReference>
<dbReference type="PANTHER" id="PTHR35152:SF1">
    <property type="entry name" value="DOMAIN SIGNALLING PROTEIN, PUTATIVE (AFU_ORTHOLOGUE AFUA_5G11310)-RELATED"/>
    <property type="match status" value="1"/>
</dbReference>
<keyword evidence="1" id="KW-0812">Transmembrane</keyword>
<keyword evidence="4" id="KW-1185">Reference proteome</keyword>
<dbReference type="EMBL" id="BAAAQN010000038">
    <property type="protein sequence ID" value="GAA2044948.1"/>
    <property type="molecule type" value="Genomic_DNA"/>
</dbReference>
<feature type="domain" description="MHYT" evidence="2">
    <location>
        <begin position="8"/>
        <end position="198"/>
    </location>
</feature>
<feature type="transmembrane region" description="Helical" evidence="1">
    <location>
        <begin position="145"/>
        <end position="163"/>
    </location>
</feature>
<feature type="transmembrane region" description="Helical" evidence="1">
    <location>
        <begin position="43"/>
        <end position="69"/>
    </location>
</feature>
<dbReference type="PANTHER" id="PTHR35152">
    <property type="entry name" value="DOMAIN SIGNALLING PROTEIN, PUTATIVE (AFU_ORTHOLOGUE AFUA_5G11310)-RELATED"/>
    <property type="match status" value="1"/>
</dbReference>
<keyword evidence="1" id="KW-1133">Transmembrane helix</keyword>
<evidence type="ECO:0000256" key="1">
    <source>
        <dbReference type="PROSITE-ProRule" id="PRU00244"/>
    </source>
</evidence>
<feature type="transmembrane region" description="Helical" evidence="1">
    <location>
        <begin position="170"/>
        <end position="190"/>
    </location>
</feature>
<dbReference type="InterPro" id="IPR005330">
    <property type="entry name" value="MHYT_dom"/>
</dbReference>
<accession>A0ABN2UXQ2</accession>
<organism evidence="3 4">
    <name type="scientific">Catenulispora yoronensis</name>
    <dbReference type="NCBI Taxonomy" id="450799"/>
    <lineage>
        <taxon>Bacteria</taxon>
        <taxon>Bacillati</taxon>
        <taxon>Actinomycetota</taxon>
        <taxon>Actinomycetes</taxon>
        <taxon>Catenulisporales</taxon>
        <taxon>Catenulisporaceae</taxon>
        <taxon>Catenulispora</taxon>
    </lineage>
</organism>
<reference evidence="3 4" key="1">
    <citation type="journal article" date="2019" name="Int. J. Syst. Evol. Microbiol.">
        <title>The Global Catalogue of Microorganisms (GCM) 10K type strain sequencing project: providing services to taxonomists for standard genome sequencing and annotation.</title>
        <authorList>
            <consortium name="The Broad Institute Genomics Platform"/>
            <consortium name="The Broad Institute Genome Sequencing Center for Infectious Disease"/>
            <person name="Wu L."/>
            <person name="Ma J."/>
        </authorList>
    </citation>
    <scope>NUCLEOTIDE SEQUENCE [LARGE SCALE GENOMIC DNA]</scope>
    <source>
        <strain evidence="3 4">JCM 16014</strain>
    </source>
</reference>